<proteinExistence type="predicted"/>
<evidence type="ECO:0000256" key="1">
    <source>
        <dbReference type="SAM" id="MobiDB-lite"/>
    </source>
</evidence>
<dbReference type="EMBL" id="ML119126">
    <property type="protein sequence ID" value="RPB12871.1"/>
    <property type="molecule type" value="Genomic_DNA"/>
</dbReference>
<evidence type="ECO:0000313" key="3">
    <source>
        <dbReference type="Proteomes" id="UP000277580"/>
    </source>
</evidence>
<dbReference type="Proteomes" id="UP000277580">
    <property type="component" value="Unassembled WGS sequence"/>
</dbReference>
<accession>A0A3N4KWZ6</accession>
<reference evidence="2 3" key="1">
    <citation type="journal article" date="2018" name="Nat. Ecol. Evol.">
        <title>Pezizomycetes genomes reveal the molecular basis of ectomycorrhizal truffle lifestyle.</title>
        <authorList>
            <person name="Murat C."/>
            <person name="Payen T."/>
            <person name="Noel B."/>
            <person name="Kuo A."/>
            <person name="Morin E."/>
            <person name="Chen J."/>
            <person name="Kohler A."/>
            <person name="Krizsan K."/>
            <person name="Balestrini R."/>
            <person name="Da Silva C."/>
            <person name="Montanini B."/>
            <person name="Hainaut M."/>
            <person name="Levati E."/>
            <person name="Barry K.W."/>
            <person name="Belfiori B."/>
            <person name="Cichocki N."/>
            <person name="Clum A."/>
            <person name="Dockter R.B."/>
            <person name="Fauchery L."/>
            <person name="Guy J."/>
            <person name="Iotti M."/>
            <person name="Le Tacon F."/>
            <person name="Lindquist E.A."/>
            <person name="Lipzen A."/>
            <person name="Malagnac F."/>
            <person name="Mello A."/>
            <person name="Molinier V."/>
            <person name="Miyauchi S."/>
            <person name="Poulain J."/>
            <person name="Riccioni C."/>
            <person name="Rubini A."/>
            <person name="Sitrit Y."/>
            <person name="Splivallo R."/>
            <person name="Traeger S."/>
            <person name="Wang M."/>
            <person name="Zifcakova L."/>
            <person name="Wipf D."/>
            <person name="Zambonelli A."/>
            <person name="Paolocci F."/>
            <person name="Nowrousian M."/>
            <person name="Ottonello S."/>
            <person name="Baldrian P."/>
            <person name="Spatafora J.W."/>
            <person name="Henrissat B."/>
            <person name="Nagy L.G."/>
            <person name="Aury J.M."/>
            <person name="Wincker P."/>
            <person name="Grigoriev I.V."/>
            <person name="Bonfante P."/>
            <person name="Martin F.M."/>
        </authorList>
    </citation>
    <scope>NUCLEOTIDE SEQUENCE [LARGE SCALE GENOMIC DNA]</scope>
    <source>
        <strain evidence="2 3">CCBAS932</strain>
    </source>
</reference>
<protein>
    <submittedName>
        <fullName evidence="2">Uncharacterized protein</fullName>
    </submittedName>
</protein>
<evidence type="ECO:0000313" key="2">
    <source>
        <dbReference type="EMBL" id="RPB12871.1"/>
    </source>
</evidence>
<feature type="region of interest" description="Disordered" evidence="1">
    <location>
        <begin position="1"/>
        <end position="28"/>
    </location>
</feature>
<dbReference type="AlphaFoldDB" id="A0A3N4KWZ6"/>
<dbReference type="OrthoDB" id="10344360at2759"/>
<feature type="compositionally biased region" description="Low complexity" evidence="1">
    <location>
        <begin position="15"/>
        <end position="28"/>
    </location>
</feature>
<name>A0A3N4KWZ6_9PEZI</name>
<dbReference type="InParanoid" id="A0A3N4KWZ6"/>
<keyword evidence="3" id="KW-1185">Reference proteome</keyword>
<gene>
    <name evidence="2" type="ORF">P167DRAFT_545197</name>
</gene>
<organism evidence="2 3">
    <name type="scientific">Morchella conica CCBAS932</name>
    <dbReference type="NCBI Taxonomy" id="1392247"/>
    <lineage>
        <taxon>Eukaryota</taxon>
        <taxon>Fungi</taxon>
        <taxon>Dikarya</taxon>
        <taxon>Ascomycota</taxon>
        <taxon>Pezizomycotina</taxon>
        <taxon>Pezizomycetes</taxon>
        <taxon>Pezizales</taxon>
        <taxon>Morchellaceae</taxon>
        <taxon>Morchella</taxon>
    </lineage>
</organism>
<sequence length="149" mass="16589">MPKATRKTSSGIKKAATTVPAATPVVTRRQARLARERARDNSGGGAELESATNAFDMDRYVTIILEEVMKALGAERPRKTSMERPLFFERGKLYLDVKSLEASASCEGEWPMEEQLQKAARKPRTRLMKPARAVKGISILNIQRVELTT</sequence>